<reference evidence="3" key="1">
    <citation type="journal article" date="2023" name="bioRxiv">
        <title>Scaffold-level genome assemblies of two parasitoid biocontrol wasps reveal the parthenogenesis mechanism and an associated novel virus.</title>
        <authorList>
            <person name="Inwood S."/>
            <person name="Skelly J."/>
            <person name="Guhlin J."/>
            <person name="Harrop T."/>
            <person name="Goldson S."/>
            <person name="Dearden P."/>
        </authorList>
    </citation>
    <scope>NUCLEOTIDE SEQUENCE</scope>
    <source>
        <strain evidence="3">Lincoln</strain>
        <tissue evidence="3">Whole body</tissue>
    </source>
</reference>
<feature type="region of interest" description="Disordered" evidence="1">
    <location>
        <begin position="1"/>
        <end position="31"/>
    </location>
</feature>
<accession>A0AA39F3A2</accession>
<protein>
    <submittedName>
        <fullName evidence="3">Uncharacterized protein</fullName>
    </submittedName>
</protein>
<dbReference type="EMBL" id="JAQQBR010001834">
    <property type="protein sequence ID" value="KAK0162140.1"/>
    <property type="molecule type" value="Genomic_DNA"/>
</dbReference>
<gene>
    <name evidence="3" type="ORF">PV327_008502</name>
</gene>
<organism evidence="3 4">
    <name type="scientific">Microctonus hyperodae</name>
    <name type="common">Parasitoid wasp</name>
    <dbReference type="NCBI Taxonomy" id="165561"/>
    <lineage>
        <taxon>Eukaryota</taxon>
        <taxon>Metazoa</taxon>
        <taxon>Ecdysozoa</taxon>
        <taxon>Arthropoda</taxon>
        <taxon>Hexapoda</taxon>
        <taxon>Insecta</taxon>
        <taxon>Pterygota</taxon>
        <taxon>Neoptera</taxon>
        <taxon>Endopterygota</taxon>
        <taxon>Hymenoptera</taxon>
        <taxon>Apocrita</taxon>
        <taxon>Ichneumonoidea</taxon>
        <taxon>Braconidae</taxon>
        <taxon>Euphorinae</taxon>
        <taxon>Microctonus</taxon>
    </lineage>
</organism>
<evidence type="ECO:0000313" key="4">
    <source>
        <dbReference type="Proteomes" id="UP001168972"/>
    </source>
</evidence>
<evidence type="ECO:0000313" key="3">
    <source>
        <dbReference type="EMBL" id="KAK0162140.1"/>
    </source>
</evidence>
<keyword evidence="2" id="KW-0472">Membrane</keyword>
<proteinExistence type="predicted"/>
<comment type="caution">
    <text evidence="3">The sequence shown here is derived from an EMBL/GenBank/DDBJ whole genome shotgun (WGS) entry which is preliminary data.</text>
</comment>
<keyword evidence="4" id="KW-1185">Reference proteome</keyword>
<feature type="compositionally biased region" description="Basic and acidic residues" evidence="1">
    <location>
        <begin position="7"/>
        <end position="26"/>
    </location>
</feature>
<feature type="transmembrane region" description="Helical" evidence="2">
    <location>
        <begin position="103"/>
        <end position="124"/>
    </location>
</feature>
<dbReference type="AlphaFoldDB" id="A0AA39F3A2"/>
<name>A0AA39F3A2_MICHY</name>
<sequence>MKNNIGKHNDMRIHETTTAEPKHESPKTTIVNNSSLSSHISIITKNSRKLDATTPLSLINAITKVVHYTQSVESSTENLQSSTTAIPIILPSAASGGQRQFDILSFMGGSLFTFCLMAIGVVLWKAYKMRIERNYRTI</sequence>
<dbReference type="Proteomes" id="UP001168972">
    <property type="component" value="Unassembled WGS sequence"/>
</dbReference>
<evidence type="ECO:0000256" key="2">
    <source>
        <dbReference type="SAM" id="Phobius"/>
    </source>
</evidence>
<evidence type="ECO:0000256" key="1">
    <source>
        <dbReference type="SAM" id="MobiDB-lite"/>
    </source>
</evidence>
<keyword evidence="2" id="KW-0812">Transmembrane</keyword>
<keyword evidence="2" id="KW-1133">Transmembrane helix</keyword>
<reference evidence="3" key="2">
    <citation type="submission" date="2023-03" db="EMBL/GenBank/DDBJ databases">
        <authorList>
            <person name="Inwood S.N."/>
            <person name="Skelly J.G."/>
            <person name="Guhlin J."/>
            <person name="Harrop T.W.R."/>
            <person name="Goldson S.G."/>
            <person name="Dearden P.K."/>
        </authorList>
    </citation>
    <scope>NUCLEOTIDE SEQUENCE</scope>
    <source>
        <strain evidence="3">Lincoln</strain>
        <tissue evidence="3">Whole body</tissue>
    </source>
</reference>